<evidence type="ECO:0000313" key="1">
    <source>
        <dbReference type="EMBL" id="KGN32240.1"/>
    </source>
</evidence>
<dbReference type="Proteomes" id="UP000030002">
    <property type="component" value="Unassembled WGS sequence"/>
</dbReference>
<evidence type="ECO:0000313" key="2">
    <source>
        <dbReference type="Proteomes" id="UP000030002"/>
    </source>
</evidence>
<reference evidence="1 2" key="1">
    <citation type="submission" date="2013-08" db="EMBL/GenBank/DDBJ databases">
        <title>The genome sequence of Knoellia sinensis.</title>
        <authorList>
            <person name="Zhu W."/>
            <person name="Wang G."/>
        </authorList>
    </citation>
    <scope>NUCLEOTIDE SEQUENCE [LARGE SCALE GENOMIC DNA]</scope>
    <source>
        <strain evidence="1 2">KCTC 19936</strain>
    </source>
</reference>
<proteinExistence type="predicted"/>
<gene>
    <name evidence="1" type="ORF">N802_17915</name>
</gene>
<dbReference type="AlphaFoldDB" id="A0A0A0J4E2"/>
<accession>A0A0A0J4E2</accession>
<name>A0A0A0J4E2_9MICO</name>
<sequence length="32" mass="3239">MDIDEGVVDGAGSTTRGSSMAELWAARAASLL</sequence>
<dbReference type="EMBL" id="AVPJ01000007">
    <property type="protein sequence ID" value="KGN32240.1"/>
    <property type="molecule type" value="Genomic_DNA"/>
</dbReference>
<keyword evidence="2" id="KW-1185">Reference proteome</keyword>
<organism evidence="1 2">
    <name type="scientific">Knoellia sinensis KCTC 19936</name>
    <dbReference type="NCBI Taxonomy" id="1385520"/>
    <lineage>
        <taxon>Bacteria</taxon>
        <taxon>Bacillati</taxon>
        <taxon>Actinomycetota</taxon>
        <taxon>Actinomycetes</taxon>
        <taxon>Micrococcales</taxon>
        <taxon>Intrasporangiaceae</taxon>
        <taxon>Knoellia</taxon>
    </lineage>
</organism>
<protein>
    <submittedName>
        <fullName evidence="1">Uncharacterized protein</fullName>
    </submittedName>
</protein>
<comment type="caution">
    <text evidence="1">The sequence shown here is derived from an EMBL/GenBank/DDBJ whole genome shotgun (WGS) entry which is preliminary data.</text>
</comment>